<dbReference type="SMART" id="SM00064">
    <property type="entry name" value="FYVE"/>
    <property type="match status" value="1"/>
</dbReference>
<keyword evidence="4" id="KW-0479">Metal-binding</keyword>
<dbReference type="Gene3D" id="3.30.40.10">
    <property type="entry name" value="Zinc/RING finger domain, C3HC4 (zinc finger)"/>
    <property type="match status" value="1"/>
</dbReference>
<dbReference type="Pfam" id="PF01363">
    <property type="entry name" value="FYVE"/>
    <property type="match status" value="1"/>
</dbReference>
<keyword evidence="9" id="KW-0175">Coiled coil</keyword>
<comment type="subcellular location">
    <subcellularLocation>
        <location evidence="1">Cytoplasm</location>
        <location evidence="1">Cytoskeleton</location>
    </subcellularLocation>
</comment>
<dbReference type="InterPro" id="IPR001849">
    <property type="entry name" value="PH_domain"/>
</dbReference>
<dbReference type="InterPro" id="IPR013083">
    <property type="entry name" value="Znf_RING/FYVE/PHD"/>
</dbReference>
<evidence type="ECO:0000313" key="13">
    <source>
        <dbReference type="EMBL" id="CAI9923253.1"/>
    </source>
</evidence>
<evidence type="ECO:0000256" key="8">
    <source>
        <dbReference type="PROSITE-ProRule" id="PRU00091"/>
    </source>
</evidence>
<keyword evidence="3" id="KW-0344">Guanine-nucleotide releasing factor</keyword>
<evidence type="ECO:0000313" key="16">
    <source>
        <dbReference type="EMBL" id="CAL5980423.1"/>
    </source>
</evidence>
<dbReference type="InterPro" id="IPR017455">
    <property type="entry name" value="Znf_FYVE-rel"/>
</dbReference>
<evidence type="ECO:0000256" key="9">
    <source>
        <dbReference type="SAM" id="Coils"/>
    </source>
</evidence>
<dbReference type="EMBL" id="CAXDID020000101">
    <property type="protein sequence ID" value="CAL6026199.1"/>
    <property type="molecule type" value="Genomic_DNA"/>
</dbReference>
<dbReference type="EMBL" id="CAXDID020000761">
    <property type="protein sequence ID" value="CAL6113292.1"/>
    <property type="molecule type" value="Genomic_DNA"/>
</dbReference>
<dbReference type="GO" id="GO:0005737">
    <property type="term" value="C:cytoplasm"/>
    <property type="evidence" value="ECO:0007669"/>
    <property type="project" value="TreeGrafter"/>
</dbReference>
<keyword evidence="5 8" id="KW-0863">Zinc-finger</keyword>
<keyword evidence="2" id="KW-0963">Cytoplasm</keyword>
<comment type="caution">
    <text evidence="13">The sequence shown here is derived from an EMBL/GenBank/DDBJ whole genome shotgun (WGS) entry which is preliminary data.</text>
</comment>
<evidence type="ECO:0000259" key="10">
    <source>
        <dbReference type="PROSITE" id="PS50003"/>
    </source>
</evidence>
<dbReference type="SMART" id="SM00233">
    <property type="entry name" value="PH"/>
    <property type="match status" value="1"/>
</dbReference>
<keyword evidence="19" id="KW-1185">Reference proteome</keyword>
<evidence type="ECO:0000313" key="19">
    <source>
        <dbReference type="Proteomes" id="UP001642409"/>
    </source>
</evidence>
<dbReference type="PROSITE" id="PS50010">
    <property type="entry name" value="DH_2"/>
    <property type="match status" value="1"/>
</dbReference>
<dbReference type="GO" id="GO:0005085">
    <property type="term" value="F:guanyl-nucleotide exchange factor activity"/>
    <property type="evidence" value="ECO:0007669"/>
    <property type="project" value="UniProtKB-KW"/>
</dbReference>
<dbReference type="PROSITE" id="PS50178">
    <property type="entry name" value="ZF_FYVE"/>
    <property type="match status" value="1"/>
</dbReference>
<gene>
    <name evidence="13" type="ORF">HINF_LOCUS10898</name>
    <name evidence="17" type="ORF">HINF_LOCUS30731</name>
    <name evidence="14" type="ORF">HINF_LOCUS40823</name>
    <name evidence="15" type="ORF">HINF_LOCUS44561</name>
    <name evidence="16" type="ORF">HINF_LOCUS6165</name>
    <name evidence="18" type="ORF">HINF_LOCUS77439</name>
</gene>
<dbReference type="AlphaFoldDB" id="A0AA86NQ66"/>
<evidence type="ECO:0000313" key="14">
    <source>
        <dbReference type="EMBL" id="CAI9953178.1"/>
    </source>
</evidence>
<dbReference type="InterPro" id="IPR011993">
    <property type="entry name" value="PH-like_dom_sf"/>
</dbReference>
<dbReference type="EMBL" id="CATOUU010000279">
    <property type="protein sequence ID" value="CAI9923253.1"/>
    <property type="molecule type" value="Genomic_DNA"/>
</dbReference>
<organism evidence="13">
    <name type="scientific">Hexamita inflata</name>
    <dbReference type="NCBI Taxonomy" id="28002"/>
    <lineage>
        <taxon>Eukaryota</taxon>
        <taxon>Metamonada</taxon>
        <taxon>Diplomonadida</taxon>
        <taxon>Hexamitidae</taxon>
        <taxon>Hexamitinae</taxon>
        <taxon>Hexamita</taxon>
    </lineage>
</organism>
<dbReference type="SUPFAM" id="SSF48065">
    <property type="entry name" value="DBL homology domain (DH-domain)"/>
    <property type="match status" value="1"/>
</dbReference>
<feature type="domain" description="DH" evidence="11">
    <location>
        <begin position="10"/>
        <end position="248"/>
    </location>
</feature>
<dbReference type="Proteomes" id="UP001642409">
    <property type="component" value="Unassembled WGS sequence"/>
</dbReference>
<dbReference type="InterPro" id="IPR051092">
    <property type="entry name" value="FYVE_RhoGEF_PH"/>
</dbReference>
<dbReference type="InterPro" id="IPR000306">
    <property type="entry name" value="Znf_FYVE"/>
</dbReference>
<proteinExistence type="predicted"/>
<feature type="domain" description="PH" evidence="10">
    <location>
        <begin position="278"/>
        <end position="373"/>
    </location>
</feature>
<evidence type="ECO:0000259" key="11">
    <source>
        <dbReference type="PROSITE" id="PS50010"/>
    </source>
</evidence>
<evidence type="ECO:0000256" key="3">
    <source>
        <dbReference type="ARBA" id="ARBA00022658"/>
    </source>
</evidence>
<dbReference type="EMBL" id="CATOUU010000880">
    <property type="protein sequence ID" value="CAI9956916.1"/>
    <property type="molecule type" value="Genomic_DNA"/>
</dbReference>
<evidence type="ECO:0000256" key="5">
    <source>
        <dbReference type="ARBA" id="ARBA00022771"/>
    </source>
</evidence>
<keyword evidence="7" id="KW-0206">Cytoskeleton</keyword>
<evidence type="ECO:0000256" key="1">
    <source>
        <dbReference type="ARBA" id="ARBA00004245"/>
    </source>
</evidence>
<dbReference type="SMART" id="SM00325">
    <property type="entry name" value="RhoGEF"/>
    <property type="match status" value="1"/>
</dbReference>
<dbReference type="SUPFAM" id="SSF57903">
    <property type="entry name" value="FYVE/PHD zinc finger"/>
    <property type="match status" value="1"/>
</dbReference>
<dbReference type="Gene3D" id="1.20.900.10">
    <property type="entry name" value="Dbl homology (DH) domain"/>
    <property type="match status" value="1"/>
</dbReference>
<dbReference type="GO" id="GO:0008270">
    <property type="term" value="F:zinc ion binding"/>
    <property type="evidence" value="ECO:0007669"/>
    <property type="project" value="UniProtKB-KW"/>
</dbReference>
<dbReference type="Pfam" id="PF00621">
    <property type="entry name" value="RhoGEF"/>
    <property type="match status" value="1"/>
</dbReference>
<sequence length="486" mass="55845">MNLLSNDQKELAFNIRELMTSEQKFFSSMRMLLDTYVIQLCPSREQATALLQSLDEIDRQFPKLYEYKAINKSALDQLACVTTPIKGVPKQQKTAAYLSDPDWTSIFQEIPKIYKTSLNFAAALLPLISNRDGQDLIDSLERVCSVFQQLVDQLQAYDVYVHAYDFNLEKLRELEEKNEILKAKMLQLQTTASNQMLQSLIIMPVQRVPRYTLFFANYAKFNKNERIKDLVERTLSLIKEKTAQMNAAIADHDNMETLREISRQILNAPDDLIIPTRKLIKDGNLVKLCRKDDKPRKIYLFNDSLLYASFIGDSKGDSKTMFNAKIYALKGCICNAKSTNQLEMLTNQKSFILDCASQQDRDEWLNLINQQIDKLKDNVMQKSLVKAAPIWDQDHANPNCILCNDKFTFLNRRHHCRLCGKVICGKCSNGKWILKNIDESAKQRLCDVCMVGFDKEWETNPSVGKIMGNWAQTVNPIIPSDESSDE</sequence>
<evidence type="ECO:0000256" key="6">
    <source>
        <dbReference type="ARBA" id="ARBA00022833"/>
    </source>
</evidence>
<reference evidence="13" key="1">
    <citation type="submission" date="2023-06" db="EMBL/GenBank/DDBJ databases">
        <authorList>
            <person name="Kurt Z."/>
        </authorList>
    </citation>
    <scope>NUCLEOTIDE SEQUENCE</scope>
</reference>
<evidence type="ECO:0000313" key="17">
    <source>
        <dbReference type="EMBL" id="CAL6026199.1"/>
    </source>
</evidence>
<evidence type="ECO:0000256" key="2">
    <source>
        <dbReference type="ARBA" id="ARBA00022490"/>
    </source>
</evidence>
<feature type="coiled-coil region" evidence="9">
    <location>
        <begin position="164"/>
        <end position="191"/>
    </location>
</feature>
<dbReference type="PROSITE" id="PS50003">
    <property type="entry name" value="PH_DOMAIN"/>
    <property type="match status" value="1"/>
</dbReference>
<evidence type="ECO:0000313" key="15">
    <source>
        <dbReference type="EMBL" id="CAI9956916.1"/>
    </source>
</evidence>
<dbReference type="SUPFAM" id="SSF50729">
    <property type="entry name" value="PH domain-like"/>
    <property type="match status" value="1"/>
</dbReference>
<reference evidence="16 19" key="2">
    <citation type="submission" date="2024-07" db="EMBL/GenBank/DDBJ databases">
        <authorList>
            <person name="Akdeniz Z."/>
        </authorList>
    </citation>
    <scope>NUCLEOTIDE SEQUENCE [LARGE SCALE GENOMIC DNA]</scope>
</reference>
<evidence type="ECO:0000256" key="7">
    <source>
        <dbReference type="ARBA" id="ARBA00023212"/>
    </source>
</evidence>
<dbReference type="InterPro" id="IPR035899">
    <property type="entry name" value="DBL_dom_sf"/>
</dbReference>
<dbReference type="EMBL" id="CAXDID020000012">
    <property type="protein sequence ID" value="CAL5980423.1"/>
    <property type="molecule type" value="Genomic_DNA"/>
</dbReference>
<evidence type="ECO:0000313" key="18">
    <source>
        <dbReference type="EMBL" id="CAL6113292.1"/>
    </source>
</evidence>
<dbReference type="Gene3D" id="2.30.29.30">
    <property type="entry name" value="Pleckstrin-homology domain (PH domain)/Phosphotyrosine-binding domain (PTB)"/>
    <property type="match status" value="1"/>
</dbReference>
<name>A0AA86NQ66_9EUKA</name>
<protein>
    <submittedName>
        <fullName evidence="13">FYVE zinc finger domain-containing protein</fullName>
    </submittedName>
    <submittedName>
        <fullName evidence="16">FYVE_zinc finger domain-containing protein</fullName>
    </submittedName>
</protein>
<accession>A0AA86NQ66</accession>
<dbReference type="InterPro" id="IPR011011">
    <property type="entry name" value="Znf_FYVE_PHD"/>
</dbReference>
<dbReference type="PANTHER" id="PTHR12673:SF159">
    <property type="entry name" value="LD03170P"/>
    <property type="match status" value="1"/>
</dbReference>
<keyword evidence="6" id="KW-0862">Zinc</keyword>
<evidence type="ECO:0000256" key="4">
    <source>
        <dbReference type="ARBA" id="ARBA00022723"/>
    </source>
</evidence>
<dbReference type="EMBL" id="CATOUU010000837">
    <property type="protein sequence ID" value="CAI9953178.1"/>
    <property type="molecule type" value="Genomic_DNA"/>
</dbReference>
<dbReference type="GO" id="GO:0005856">
    <property type="term" value="C:cytoskeleton"/>
    <property type="evidence" value="ECO:0007669"/>
    <property type="project" value="UniProtKB-SubCell"/>
</dbReference>
<dbReference type="PANTHER" id="PTHR12673">
    <property type="entry name" value="FACIOGENITAL DYSPLASIA PROTEIN"/>
    <property type="match status" value="1"/>
</dbReference>
<dbReference type="InterPro" id="IPR000219">
    <property type="entry name" value="DH_dom"/>
</dbReference>
<evidence type="ECO:0000259" key="12">
    <source>
        <dbReference type="PROSITE" id="PS50178"/>
    </source>
</evidence>
<feature type="domain" description="FYVE-type" evidence="12">
    <location>
        <begin position="394"/>
        <end position="454"/>
    </location>
</feature>